<dbReference type="PANTHER" id="PTHR31100:SF15">
    <property type="entry name" value="AT-HOOK MOTIF NUCLEAR-LOCALIZED PROTEIN 24-RELATED"/>
    <property type="match status" value="1"/>
</dbReference>
<dbReference type="GO" id="GO:0010228">
    <property type="term" value="P:vegetative to reproductive phase transition of meristem"/>
    <property type="evidence" value="ECO:0007669"/>
    <property type="project" value="TreeGrafter"/>
</dbReference>
<dbReference type="GeneID" id="120272399"/>
<evidence type="ECO:0000256" key="2">
    <source>
        <dbReference type="SAM" id="MobiDB-lite"/>
    </source>
</evidence>
<comment type="subcellular location">
    <subcellularLocation>
        <location evidence="1">Nucleus</location>
    </subcellularLocation>
</comment>
<dbReference type="CDD" id="cd11378">
    <property type="entry name" value="DUF296"/>
    <property type="match status" value="1"/>
</dbReference>
<proteinExistence type="predicted"/>
<sequence length="260" mass="27500">MEDNNNQVPLPLPFPFHDFHHLQQQFQSQLLHQAKGGTGTGTGEGDAYHEYEEGDSTRRARGRPTGSKNKPKPPIIISRDSANVLRTHVMEIAGGCDITDCISTFARHRQRGICILNGSGNVVNVTLRQPASPDAVVSLQGRFEILSLCGSFLPEPAPPAASGLAVYLAGGQGQVVGGSVVGALVAAGPVIIMAASFSNVAYERLPLEDDEPPAPEQQEMAPDPSSGLFGLAPNLVNNVQLPVDHAYGWANPTGPSHPGY</sequence>
<dbReference type="PROSITE" id="PS51742">
    <property type="entry name" value="PPC"/>
    <property type="match status" value="1"/>
</dbReference>
<evidence type="ECO:0000259" key="3">
    <source>
        <dbReference type="PROSITE" id="PS51742"/>
    </source>
</evidence>
<evidence type="ECO:0000313" key="5">
    <source>
        <dbReference type="RefSeq" id="XP_039135157.1"/>
    </source>
</evidence>
<reference evidence="5" key="1">
    <citation type="submission" date="2025-08" db="UniProtKB">
        <authorList>
            <consortium name="RefSeq"/>
        </authorList>
    </citation>
    <scope>IDENTIFICATION</scope>
</reference>
<gene>
    <name evidence="5" type="primary">LOC120272399</name>
</gene>
<dbReference type="GO" id="GO:0003680">
    <property type="term" value="F:minor groove of adenine-thymine-rich DNA binding"/>
    <property type="evidence" value="ECO:0007669"/>
    <property type="project" value="InterPro"/>
</dbReference>
<dbReference type="PANTHER" id="PTHR31100">
    <property type="entry name" value="AT-HOOK MOTIF NUCLEAR-LOCALIZED PROTEIN 15"/>
    <property type="match status" value="1"/>
</dbReference>
<keyword evidence="4" id="KW-1185">Reference proteome</keyword>
<protein>
    <submittedName>
        <fullName evidence="5">AT-hook motif nuclear-localized protein 26-like</fullName>
    </submittedName>
</protein>
<dbReference type="Proteomes" id="UP001515500">
    <property type="component" value="Chromosome 11"/>
</dbReference>
<name>A0AB40C5S2_DIOCR</name>
<dbReference type="InterPro" id="IPR005175">
    <property type="entry name" value="PPC_dom"/>
</dbReference>
<feature type="region of interest" description="Disordered" evidence="2">
    <location>
        <begin position="34"/>
        <end position="76"/>
    </location>
</feature>
<dbReference type="GO" id="GO:0005634">
    <property type="term" value="C:nucleus"/>
    <property type="evidence" value="ECO:0007669"/>
    <property type="project" value="UniProtKB-SubCell"/>
</dbReference>
<feature type="compositionally biased region" description="Basic and acidic residues" evidence="2">
    <location>
        <begin position="46"/>
        <end position="58"/>
    </location>
</feature>
<dbReference type="FunFam" id="3.30.1330.80:FF:000001">
    <property type="entry name" value="AT-hook motif nuclear-localized protein"/>
    <property type="match status" value="1"/>
</dbReference>
<dbReference type="RefSeq" id="XP_039135157.1">
    <property type="nucleotide sequence ID" value="XM_039279223.1"/>
</dbReference>
<feature type="domain" description="PPC" evidence="3">
    <location>
        <begin position="82"/>
        <end position="220"/>
    </location>
</feature>
<dbReference type="Pfam" id="PF03479">
    <property type="entry name" value="PCC"/>
    <property type="match status" value="1"/>
</dbReference>
<organism evidence="4 5">
    <name type="scientific">Dioscorea cayennensis subsp. rotundata</name>
    <name type="common">White Guinea yam</name>
    <name type="synonym">Dioscorea rotundata</name>
    <dbReference type="NCBI Taxonomy" id="55577"/>
    <lineage>
        <taxon>Eukaryota</taxon>
        <taxon>Viridiplantae</taxon>
        <taxon>Streptophyta</taxon>
        <taxon>Embryophyta</taxon>
        <taxon>Tracheophyta</taxon>
        <taxon>Spermatophyta</taxon>
        <taxon>Magnoliopsida</taxon>
        <taxon>Liliopsida</taxon>
        <taxon>Dioscoreales</taxon>
        <taxon>Dioscoreaceae</taxon>
        <taxon>Dioscorea</taxon>
    </lineage>
</organism>
<evidence type="ECO:0000313" key="4">
    <source>
        <dbReference type="Proteomes" id="UP001515500"/>
    </source>
</evidence>
<evidence type="ECO:0000256" key="1">
    <source>
        <dbReference type="ARBA" id="ARBA00004123"/>
    </source>
</evidence>
<dbReference type="SUPFAM" id="SSF117856">
    <property type="entry name" value="AF0104/ALDC/Ptd012-like"/>
    <property type="match status" value="1"/>
</dbReference>
<dbReference type="AlphaFoldDB" id="A0AB40C5S2"/>
<dbReference type="InterPro" id="IPR014476">
    <property type="entry name" value="AHL15-29"/>
</dbReference>
<accession>A0AB40C5S2</accession>
<dbReference type="Gene3D" id="3.30.1330.80">
    <property type="entry name" value="Hypothetical protein, similar to alpha- acetolactate decarboxylase, domain 2"/>
    <property type="match status" value="1"/>
</dbReference>
<dbReference type="GO" id="GO:0003700">
    <property type="term" value="F:DNA-binding transcription factor activity"/>
    <property type="evidence" value="ECO:0007669"/>
    <property type="project" value="TreeGrafter"/>
</dbReference>